<dbReference type="Proteomes" id="UP000050525">
    <property type="component" value="Unassembled WGS sequence"/>
</dbReference>
<protein>
    <submittedName>
        <fullName evidence="1">Uncharacterized protein</fullName>
    </submittedName>
</protein>
<proteinExistence type="predicted"/>
<comment type="caution">
    <text evidence="1">The sequence shown here is derived from an EMBL/GenBank/DDBJ whole genome shotgun (WGS) entry which is preliminary data.</text>
</comment>
<accession>A0A151M6C1</accession>
<organism evidence="1 2">
    <name type="scientific">Alligator mississippiensis</name>
    <name type="common">American alligator</name>
    <dbReference type="NCBI Taxonomy" id="8496"/>
    <lineage>
        <taxon>Eukaryota</taxon>
        <taxon>Metazoa</taxon>
        <taxon>Chordata</taxon>
        <taxon>Craniata</taxon>
        <taxon>Vertebrata</taxon>
        <taxon>Euteleostomi</taxon>
        <taxon>Archelosauria</taxon>
        <taxon>Archosauria</taxon>
        <taxon>Crocodylia</taxon>
        <taxon>Alligatoridae</taxon>
        <taxon>Alligatorinae</taxon>
        <taxon>Alligator</taxon>
    </lineage>
</organism>
<name>A0A151M6C1_ALLMI</name>
<gene>
    <name evidence="1" type="ORF">Y1Q_0010664</name>
</gene>
<reference evidence="1 2" key="1">
    <citation type="journal article" date="2012" name="Genome Biol.">
        <title>Sequencing three crocodilian genomes to illuminate the evolution of archosaurs and amniotes.</title>
        <authorList>
            <person name="St John J.A."/>
            <person name="Braun E.L."/>
            <person name="Isberg S.R."/>
            <person name="Miles L.G."/>
            <person name="Chong A.Y."/>
            <person name="Gongora J."/>
            <person name="Dalzell P."/>
            <person name="Moran C."/>
            <person name="Bed'hom B."/>
            <person name="Abzhanov A."/>
            <person name="Burgess S.C."/>
            <person name="Cooksey A.M."/>
            <person name="Castoe T.A."/>
            <person name="Crawford N.G."/>
            <person name="Densmore L.D."/>
            <person name="Drew J.C."/>
            <person name="Edwards S.V."/>
            <person name="Faircloth B.C."/>
            <person name="Fujita M.K."/>
            <person name="Greenwold M.J."/>
            <person name="Hoffmann F.G."/>
            <person name="Howard J.M."/>
            <person name="Iguchi T."/>
            <person name="Janes D.E."/>
            <person name="Khan S.Y."/>
            <person name="Kohno S."/>
            <person name="de Koning A.J."/>
            <person name="Lance S.L."/>
            <person name="McCarthy F.M."/>
            <person name="McCormack J.E."/>
            <person name="Merchant M.E."/>
            <person name="Peterson D.G."/>
            <person name="Pollock D.D."/>
            <person name="Pourmand N."/>
            <person name="Raney B.J."/>
            <person name="Roessler K.A."/>
            <person name="Sanford J.R."/>
            <person name="Sawyer R.H."/>
            <person name="Schmidt C.J."/>
            <person name="Triplett E.W."/>
            <person name="Tuberville T.D."/>
            <person name="Venegas-Anaya M."/>
            <person name="Howard J.T."/>
            <person name="Jarvis E.D."/>
            <person name="Guillette L.J.Jr."/>
            <person name="Glenn T.C."/>
            <person name="Green R.E."/>
            <person name="Ray D.A."/>
        </authorList>
    </citation>
    <scope>NUCLEOTIDE SEQUENCE [LARGE SCALE GENOMIC DNA]</scope>
    <source>
        <strain evidence="1">KSC_2009_1</strain>
    </source>
</reference>
<sequence length="85" mass="8840">MVSGPATKPGPQLLSFPEQHFALQSTSLTCEQPYAAASSLPRRSATARTAIAVLIMSLHVASHQAVSGAVCACSSYAEPKRGKRG</sequence>
<keyword evidence="2" id="KW-1185">Reference proteome</keyword>
<evidence type="ECO:0000313" key="2">
    <source>
        <dbReference type="Proteomes" id="UP000050525"/>
    </source>
</evidence>
<evidence type="ECO:0000313" key="1">
    <source>
        <dbReference type="EMBL" id="KYO20076.1"/>
    </source>
</evidence>
<dbReference type="AlphaFoldDB" id="A0A151M6C1"/>
<dbReference type="EMBL" id="AKHW03006437">
    <property type="protein sequence ID" value="KYO20076.1"/>
    <property type="molecule type" value="Genomic_DNA"/>
</dbReference>